<dbReference type="InterPro" id="IPR046964">
    <property type="entry name" value="RTN1-4"/>
</dbReference>
<accession>A0A553R6U3</accession>
<feature type="region of interest" description="Disordered" evidence="7">
    <location>
        <begin position="192"/>
        <end position="212"/>
    </location>
</feature>
<evidence type="ECO:0000256" key="1">
    <source>
        <dbReference type="ARBA" id="ARBA00004477"/>
    </source>
</evidence>
<dbReference type="AlphaFoldDB" id="A0A553R6U3"/>
<feature type="transmembrane region" description="Helical" evidence="6">
    <location>
        <begin position="137"/>
        <end position="155"/>
    </location>
</feature>
<dbReference type="GO" id="GO:0043005">
    <property type="term" value="C:neuron projection"/>
    <property type="evidence" value="ECO:0007669"/>
    <property type="project" value="TreeGrafter"/>
</dbReference>
<evidence type="ECO:0000259" key="8">
    <source>
        <dbReference type="PROSITE" id="PS50845"/>
    </source>
</evidence>
<dbReference type="GO" id="GO:0007420">
    <property type="term" value="P:brain development"/>
    <property type="evidence" value="ECO:0007669"/>
    <property type="project" value="TreeGrafter"/>
</dbReference>
<proteinExistence type="predicted"/>
<evidence type="ECO:0000256" key="5">
    <source>
        <dbReference type="ARBA" id="ARBA00023136"/>
    </source>
</evidence>
<feature type="transmembrane region" description="Helical" evidence="6">
    <location>
        <begin position="40"/>
        <end position="58"/>
    </location>
</feature>
<dbReference type="EMBL" id="SRMA01025203">
    <property type="protein sequence ID" value="TRY97885.1"/>
    <property type="molecule type" value="Genomic_DNA"/>
</dbReference>
<evidence type="ECO:0000256" key="4">
    <source>
        <dbReference type="ARBA" id="ARBA00022989"/>
    </source>
</evidence>
<evidence type="ECO:0000256" key="7">
    <source>
        <dbReference type="SAM" id="MobiDB-lite"/>
    </source>
</evidence>
<dbReference type="Pfam" id="PF02453">
    <property type="entry name" value="Reticulon"/>
    <property type="match status" value="1"/>
</dbReference>
<name>A0A553R6U3_9TELE</name>
<sequence length="212" mass="23280">MASKVLELIYWRNVATTGVVFTGLVVGLACLFQLSAITILSNLALGIMAFTLPVRFLFKGMTLARLSDGSHPFQSYLDEDHTLTDEDTVRMGEQLVLLVATAVTELKRLFFIESILDSVKFVVFLYLLTYVGVQANGLTLVMSGVICIFSLPLLYRLQQERIEKVVKAINRLVARIMELVDLVVSLAKPPAAPAAATAPSPALALKHKQKTK</sequence>
<keyword evidence="5 6" id="KW-0472">Membrane</keyword>
<reference evidence="9 10" key="1">
    <citation type="journal article" date="2019" name="Sci. Data">
        <title>Hybrid genome assembly and annotation of Danionella translucida.</title>
        <authorList>
            <person name="Kadobianskyi M."/>
            <person name="Schulze L."/>
            <person name="Schuelke M."/>
            <person name="Judkewitz B."/>
        </authorList>
    </citation>
    <scope>NUCLEOTIDE SEQUENCE [LARGE SCALE GENOMIC DNA]</scope>
    <source>
        <strain evidence="9 10">Bolton</strain>
    </source>
</reference>
<dbReference type="GO" id="GO:0005789">
    <property type="term" value="C:endoplasmic reticulum membrane"/>
    <property type="evidence" value="ECO:0007669"/>
    <property type="project" value="UniProtKB-SubCell"/>
</dbReference>
<dbReference type="InterPro" id="IPR003388">
    <property type="entry name" value="Reticulon"/>
</dbReference>
<feature type="domain" description="Reticulon" evidence="8">
    <location>
        <begin position="5"/>
        <end position="210"/>
    </location>
</feature>
<dbReference type="GO" id="GO:0030182">
    <property type="term" value="P:neuron differentiation"/>
    <property type="evidence" value="ECO:0007669"/>
    <property type="project" value="TreeGrafter"/>
</dbReference>
<comment type="caution">
    <text evidence="9">The sequence shown here is derived from an EMBL/GenBank/DDBJ whole genome shotgun (WGS) entry which is preliminary data.</text>
</comment>
<dbReference type="OrthoDB" id="567788at2759"/>
<evidence type="ECO:0000313" key="9">
    <source>
        <dbReference type="EMBL" id="TRY97885.1"/>
    </source>
</evidence>
<feature type="compositionally biased region" description="Low complexity" evidence="7">
    <location>
        <begin position="192"/>
        <end position="204"/>
    </location>
</feature>
<dbReference type="PANTHER" id="PTHR45799:SF7">
    <property type="entry name" value="RETICULON"/>
    <property type="match status" value="1"/>
</dbReference>
<dbReference type="Proteomes" id="UP000316079">
    <property type="component" value="Unassembled WGS sequence"/>
</dbReference>
<keyword evidence="4 6" id="KW-1133">Transmembrane helix</keyword>
<dbReference type="Gene3D" id="1.20.5.2480">
    <property type="match status" value="1"/>
</dbReference>
<feature type="transmembrane region" description="Helical" evidence="6">
    <location>
        <begin position="109"/>
        <end position="131"/>
    </location>
</feature>
<dbReference type="STRING" id="623744.A0A553R6U3"/>
<comment type="subcellular location">
    <subcellularLocation>
        <location evidence="1 6">Endoplasmic reticulum membrane</location>
        <topology evidence="1 6">Multi-pass membrane protein</topology>
    </subcellularLocation>
</comment>
<evidence type="ECO:0000256" key="6">
    <source>
        <dbReference type="RuleBase" id="RU210713"/>
    </source>
</evidence>
<organism evidence="9 10">
    <name type="scientific">Danionella cerebrum</name>
    <dbReference type="NCBI Taxonomy" id="2873325"/>
    <lineage>
        <taxon>Eukaryota</taxon>
        <taxon>Metazoa</taxon>
        <taxon>Chordata</taxon>
        <taxon>Craniata</taxon>
        <taxon>Vertebrata</taxon>
        <taxon>Euteleostomi</taxon>
        <taxon>Actinopterygii</taxon>
        <taxon>Neopterygii</taxon>
        <taxon>Teleostei</taxon>
        <taxon>Ostariophysi</taxon>
        <taxon>Cypriniformes</taxon>
        <taxon>Danionidae</taxon>
        <taxon>Danioninae</taxon>
        <taxon>Danionella</taxon>
    </lineage>
</organism>
<dbReference type="PROSITE" id="PS51257">
    <property type="entry name" value="PROKAR_LIPOPROTEIN"/>
    <property type="match status" value="1"/>
</dbReference>
<feature type="transmembrane region" description="Helical" evidence="6">
    <location>
        <begin position="12"/>
        <end position="34"/>
    </location>
</feature>
<keyword evidence="10" id="KW-1185">Reference proteome</keyword>
<dbReference type="PANTHER" id="PTHR45799">
    <property type="entry name" value="RETICULON-LIKE PROTEIN"/>
    <property type="match status" value="1"/>
</dbReference>
<evidence type="ECO:0000256" key="2">
    <source>
        <dbReference type="ARBA" id="ARBA00022692"/>
    </source>
</evidence>
<evidence type="ECO:0000256" key="3">
    <source>
        <dbReference type="ARBA" id="ARBA00022824"/>
    </source>
</evidence>
<gene>
    <name evidence="9" type="ORF">DNTS_034123</name>
</gene>
<keyword evidence="3 6" id="KW-0256">Endoplasmic reticulum</keyword>
<dbReference type="GO" id="GO:0014069">
    <property type="term" value="C:postsynaptic density"/>
    <property type="evidence" value="ECO:0007669"/>
    <property type="project" value="TreeGrafter"/>
</dbReference>
<keyword evidence="2 6" id="KW-0812">Transmembrane</keyword>
<dbReference type="PROSITE" id="PS50845">
    <property type="entry name" value="RETICULON"/>
    <property type="match status" value="1"/>
</dbReference>
<dbReference type="GO" id="GO:0071787">
    <property type="term" value="P:endoplasmic reticulum tubular network formation"/>
    <property type="evidence" value="ECO:0007669"/>
    <property type="project" value="TreeGrafter"/>
</dbReference>
<protein>
    <recommendedName>
        <fullName evidence="6">Reticulon</fullName>
    </recommendedName>
</protein>
<evidence type="ECO:0000313" key="10">
    <source>
        <dbReference type="Proteomes" id="UP000316079"/>
    </source>
</evidence>